<protein>
    <submittedName>
        <fullName evidence="2">Uncharacterized protein</fullName>
    </submittedName>
</protein>
<accession>A0A914RUQ8</accession>
<dbReference type="AlphaFoldDB" id="A0A914RUQ8"/>
<dbReference type="Proteomes" id="UP000887564">
    <property type="component" value="Unplaced"/>
</dbReference>
<name>A0A914RUQ8_PAREQ</name>
<reference evidence="2" key="1">
    <citation type="submission" date="2022-11" db="UniProtKB">
        <authorList>
            <consortium name="WormBaseParasite"/>
        </authorList>
    </citation>
    <scope>IDENTIFICATION</scope>
</reference>
<evidence type="ECO:0000313" key="1">
    <source>
        <dbReference type="Proteomes" id="UP000887564"/>
    </source>
</evidence>
<dbReference type="WBParaSite" id="PEQ_0001006301-mRNA-1">
    <property type="protein sequence ID" value="PEQ_0001006301-mRNA-1"/>
    <property type="gene ID" value="PEQ_0001006301"/>
</dbReference>
<proteinExistence type="predicted"/>
<keyword evidence="1" id="KW-1185">Reference proteome</keyword>
<organism evidence="1 2">
    <name type="scientific">Parascaris equorum</name>
    <name type="common">Equine roundworm</name>
    <dbReference type="NCBI Taxonomy" id="6256"/>
    <lineage>
        <taxon>Eukaryota</taxon>
        <taxon>Metazoa</taxon>
        <taxon>Ecdysozoa</taxon>
        <taxon>Nematoda</taxon>
        <taxon>Chromadorea</taxon>
        <taxon>Rhabditida</taxon>
        <taxon>Spirurina</taxon>
        <taxon>Ascaridomorpha</taxon>
        <taxon>Ascaridoidea</taxon>
        <taxon>Ascarididae</taxon>
        <taxon>Parascaris</taxon>
    </lineage>
</organism>
<sequence length="68" mass="8133">MGGLDDIPQLFATFFKAVIIFVEIGYTPIRIQVRDLRVVKIRHRTRFCVVLRFIAEHFQRREDEAEVR</sequence>
<evidence type="ECO:0000313" key="2">
    <source>
        <dbReference type="WBParaSite" id="PEQ_0001006301-mRNA-1"/>
    </source>
</evidence>